<dbReference type="GO" id="GO:0046540">
    <property type="term" value="C:U4/U6 x U5 tri-snRNP complex"/>
    <property type="evidence" value="ECO:0007669"/>
    <property type="project" value="UniProtKB-UniRule"/>
</dbReference>
<comment type="similarity">
    <text evidence="2 9">Belongs to the snRNP Sm proteins family.</text>
</comment>
<organism evidence="10 11">
    <name type="scientific">Tetradesmus obliquus</name>
    <name type="common">Green alga</name>
    <name type="synonym">Acutodesmus obliquus</name>
    <dbReference type="NCBI Taxonomy" id="3088"/>
    <lineage>
        <taxon>Eukaryota</taxon>
        <taxon>Viridiplantae</taxon>
        <taxon>Chlorophyta</taxon>
        <taxon>core chlorophytes</taxon>
        <taxon>Chlorophyceae</taxon>
        <taxon>CS clade</taxon>
        <taxon>Sphaeropleales</taxon>
        <taxon>Scenedesmaceae</taxon>
        <taxon>Tetradesmus</taxon>
    </lineage>
</organism>
<evidence type="ECO:0000256" key="4">
    <source>
        <dbReference type="ARBA" id="ARBA00022728"/>
    </source>
</evidence>
<keyword evidence="5 9" id="KW-0694">RNA-binding</keyword>
<dbReference type="Proteomes" id="UP000256970">
    <property type="component" value="Unassembled WGS sequence"/>
</dbReference>
<dbReference type="EMBL" id="FNXT01001087">
    <property type="protein sequence ID" value="SZX71917.1"/>
    <property type="molecule type" value="Genomic_DNA"/>
</dbReference>
<evidence type="ECO:0000256" key="9">
    <source>
        <dbReference type="RuleBase" id="RU365048"/>
    </source>
</evidence>
<name>A0A383W2P4_TETOB</name>
<dbReference type="PROSITE" id="PS52002">
    <property type="entry name" value="SM"/>
    <property type="match status" value="1"/>
</dbReference>
<evidence type="ECO:0000256" key="3">
    <source>
        <dbReference type="ARBA" id="ARBA00022664"/>
    </source>
</evidence>
<evidence type="ECO:0000256" key="8">
    <source>
        <dbReference type="ARBA" id="ARBA00023274"/>
    </source>
</evidence>
<dbReference type="PANTHER" id="PTHR15588:SF9">
    <property type="entry name" value="U6 SNRNA-ASSOCIATED SM-LIKE PROTEIN LSM8"/>
    <property type="match status" value="1"/>
</dbReference>
<accession>A0A383W2P4</accession>
<dbReference type="Pfam" id="PF01423">
    <property type="entry name" value="LSM"/>
    <property type="match status" value="1"/>
</dbReference>
<evidence type="ECO:0000256" key="1">
    <source>
        <dbReference type="ARBA" id="ARBA00004123"/>
    </source>
</evidence>
<keyword evidence="8 9" id="KW-0687">Ribonucleoprotein</keyword>
<comment type="subcellular location">
    <subcellularLocation>
        <location evidence="1 9">Nucleus</location>
    </subcellularLocation>
</comment>
<dbReference type="Gene3D" id="2.30.30.100">
    <property type="match status" value="1"/>
</dbReference>
<dbReference type="OrthoDB" id="10263346at2759"/>
<dbReference type="InterPro" id="IPR044642">
    <property type="entry name" value="PTHR15588"/>
</dbReference>
<dbReference type="PANTHER" id="PTHR15588">
    <property type="entry name" value="LSM1"/>
    <property type="match status" value="1"/>
</dbReference>
<dbReference type="GO" id="GO:0071011">
    <property type="term" value="C:precatalytic spliceosome"/>
    <property type="evidence" value="ECO:0007669"/>
    <property type="project" value="TreeGrafter"/>
</dbReference>
<evidence type="ECO:0000256" key="2">
    <source>
        <dbReference type="ARBA" id="ARBA00006850"/>
    </source>
</evidence>
<dbReference type="STRING" id="3088.A0A383W2P4"/>
<comment type="function">
    <text evidence="9">Plays role in pre-mRNA splicing as component of the U4/U6-U5 tri-snRNP complex that is involved in spliceosome assembly, and as component of the precatalytic spliceosome (spliceosome B complex). The heptameric LSM2-8 complex binds specifically to the 3'-terminal U-tract of U6 snRNA.</text>
</comment>
<keyword evidence="6 9" id="KW-0508">mRNA splicing</keyword>
<evidence type="ECO:0000256" key="5">
    <source>
        <dbReference type="ARBA" id="ARBA00022884"/>
    </source>
</evidence>
<dbReference type="InterPro" id="IPR001163">
    <property type="entry name" value="Sm_dom_euk/arc"/>
</dbReference>
<gene>
    <name evidence="9" type="primary">LSM8</name>
    <name evidence="10" type="ORF">BQ4739_LOCUS12021</name>
</gene>
<dbReference type="SUPFAM" id="SSF50182">
    <property type="entry name" value="Sm-like ribonucleoproteins"/>
    <property type="match status" value="1"/>
</dbReference>
<evidence type="ECO:0000313" key="11">
    <source>
        <dbReference type="Proteomes" id="UP000256970"/>
    </source>
</evidence>
<proteinExistence type="inferred from homology"/>
<sequence length="101" mass="11085">MSSKPDVIGFAHLIGEVIEVITNDGRVVKGILRGYDQVNNLIIQDCCELVFSTTSGVQMAEMGLQLIRGDNVAVIGEVDEELYDSLDLDNMRAPPLRAIKH</sequence>
<keyword evidence="3 9" id="KW-0507">mRNA processing</keyword>
<dbReference type="GO" id="GO:0005688">
    <property type="term" value="C:U6 snRNP"/>
    <property type="evidence" value="ECO:0007669"/>
    <property type="project" value="UniProtKB-UniRule"/>
</dbReference>
<evidence type="ECO:0000313" key="10">
    <source>
        <dbReference type="EMBL" id="SZX71917.1"/>
    </source>
</evidence>
<dbReference type="SMART" id="SM00651">
    <property type="entry name" value="Sm"/>
    <property type="match status" value="1"/>
</dbReference>
<protein>
    <recommendedName>
        <fullName evidence="9">U6 snRNA-associated Sm-like protein LSm8</fullName>
    </recommendedName>
</protein>
<dbReference type="GO" id="GO:0003729">
    <property type="term" value="F:mRNA binding"/>
    <property type="evidence" value="ECO:0007669"/>
    <property type="project" value="TreeGrafter"/>
</dbReference>
<dbReference type="AlphaFoldDB" id="A0A383W2P4"/>
<keyword evidence="11" id="KW-1185">Reference proteome</keyword>
<dbReference type="GO" id="GO:0000398">
    <property type="term" value="P:mRNA splicing, via spliceosome"/>
    <property type="evidence" value="ECO:0007669"/>
    <property type="project" value="UniProtKB-UniRule"/>
</dbReference>
<dbReference type="InterPro" id="IPR034103">
    <property type="entry name" value="Lsm8"/>
</dbReference>
<reference evidence="10 11" key="1">
    <citation type="submission" date="2016-10" db="EMBL/GenBank/DDBJ databases">
        <authorList>
            <person name="Cai Z."/>
        </authorList>
    </citation>
    <scope>NUCLEOTIDE SEQUENCE [LARGE SCALE GENOMIC DNA]</scope>
</reference>
<dbReference type="InterPro" id="IPR047575">
    <property type="entry name" value="Sm"/>
</dbReference>
<evidence type="ECO:0000256" key="6">
    <source>
        <dbReference type="ARBA" id="ARBA00023187"/>
    </source>
</evidence>
<comment type="subunit">
    <text evidence="9">LSm subunits form a heteromer with a doughnut shape.</text>
</comment>
<dbReference type="CDD" id="cd01727">
    <property type="entry name" value="LSm8"/>
    <property type="match status" value="1"/>
</dbReference>
<keyword evidence="4 9" id="KW-0747">Spliceosome</keyword>
<evidence type="ECO:0000256" key="7">
    <source>
        <dbReference type="ARBA" id="ARBA00023242"/>
    </source>
</evidence>
<keyword evidence="7 9" id="KW-0539">Nucleus</keyword>
<dbReference type="InterPro" id="IPR010920">
    <property type="entry name" value="LSM_dom_sf"/>
</dbReference>